<dbReference type="PROSITE" id="PS50994">
    <property type="entry name" value="INTEGRASE"/>
    <property type="match status" value="1"/>
</dbReference>
<organism evidence="2 3">
    <name type="scientific">Nitrolancea hollandica Lb</name>
    <dbReference type="NCBI Taxonomy" id="1129897"/>
    <lineage>
        <taxon>Bacteria</taxon>
        <taxon>Pseudomonadati</taxon>
        <taxon>Thermomicrobiota</taxon>
        <taxon>Thermomicrobia</taxon>
        <taxon>Sphaerobacterales</taxon>
        <taxon>Sphaerobacterineae</taxon>
        <taxon>Sphaerobacteraceae</taxon>
        <taxon>Nitrolancea</taxon>
    </lineage>
</organism>
<dbReference type="GO" id="GO:0015074">
    <property type="term" value="P:DNA integration"/>
    <property type="evidence" value="ECO:0007669"/>
    <property type="project" value="InterPro"/>
</dbReference>
<dbReference type="SUPFAM" id="SSF53098">
    <property type="entry name" value="Ribonuclease H-like"/>
    <property type="match status" value="1"/>
</dbReference>
<evidence type="ECO:0000259" key="1">
    <source>
        <dbReference type="PROSITE" id="PS50994"/>
    </source>
</evidence>
<evidence type="ECO:0000313" key="2">
    <source>
        <dbReference type="EMBL" id="CCF85510.1"/>
    </source>
</evidence>
<dbReference type="InterPro" id="IPR012337">
    <property type="entry name" value="RNaseH-like_sf"/>
</dbReference>
<protein>
    <submittedName>
        <fullName evidence="2">Transposase</fullName>
    </submittedName>
</protein>
<feature type="domain" description="Integrase catalytic" evidence="1">
    <location>
        <begin position="1"/>
        <end position="94"/>
    </location>
</feature>
<dbReference type="RefSeq" id="WP_008480457.1">
    <property type="nucleotide sequence ID" value="NZ_CAGS01000450.1"/>
</dbReference>
<dbReference type="InterPro" id="IPR001584">
    <property type="entry name" value="Integrase_cat-core"/>
</dbReference>
<dbReference type="GO" id="GO:0003676">
    <property type="term" value="F:nucleic acid binding"/>
    <property type="evidence" value="ECO:0007669"/>
    <property type="project" value="InterPro"/>
</dbReference>
<dbReference type="PANTHER" id="PTHR46889:SF4">
    <property type="entry name" value="TRANSPOSASE INSO FOR INSERTION SEQUENCE ELEMENT IS911B-RELATED"/>
    <property type="match status" value="1"/>
</dbReference>
<accession>I4ELE8</accession>
<name>I4ELE8_9BACT</name>
<dbReference type="EMBL" id="CAGS01000450">
    <property type="protein sequence ID" value="CCF85510.1"/>
    <property type="molecule type" value="Genomic_DNA"/>
</dbReference>
<keyword evidence="3" id="KW-1185">Reference proteome</keyword>
<gene>
    <name evidence="2" type="ORF">NITHO_5030005</name>
</gene>
<dbReference type="Pfam" id="PF13683">
    <property type="entry name" value="rve_3"/>
    <property type="match status" value="1"/>
</dbReference>
<proteinExistence type="predicted"/>
<dbReference type="InterPro" id="IPR050900">
    <property type="entry name" value="Transposase_IS3/IS150/IS904"/>
</dbReference>
<dbReference type="InterPro" id="IPR036397">
    <property type="entry name" value="RNaseH_sf"/>
</dbReference>
<reference evidence="2 3" key="1">
    <citation type="journal article" date="2012" name="ISME J.">
        <title>Nitrification expanded: discovery, physiology and genomics of a nitrite-oxidizing bacterium from the phylum Chloroflexi.</title>
        <authorList>
            <person name="Sorokin D.Y."/>
            <person name="Lucker S."/>
            <person name="Vejmelkova D."/>
            <person name="Kostrikina N.A."/>
            <person name="Kleerebezem R."/>
            <person name="Rijpstra W.I."/>
            <person name="Damste J.S."/>
            <person name="Le Paslier D."/>
            <person name="Muyzer G."/>
            <person name="Wagner M."/>
            <person name="van Loosdrecht M.C."/>
            <person name="Daims H."/>
        </authorList>
    </citation>
    <scope>NUCLEOTIDE SEQUENCE [LARGE SCALE GENOMIC DNA]</scope>
    <source>
        <strain evidence="3">none</strain>
    </source>
</reference>
<dbReference type="Proteomes" id="UP000004221">
    <property type="component" value="Unassembled WGS sequence"/>
</dbReference>
<evidence type="ECO:0000313" key="3">
    <source>
        <dbReference type="Proteomes" id="UP000004221"/>
    </source>
</evidence>
<comment type="caution">
    <text evidence="2">The sequence shown here is derived from an EMBL/GenBank/DDBJ whole genome shotgun (WGS) entry which is preliminary data.</text>
</comment>
<dbReference type="Gene3D" id="3.30.420.10">
    <property type="entry name" value="Ribonuclease H-like superfamily/Ribonuclease H"/>
    <property type="match status" value="1"/>
</dbReference>
<dbReference type="PANTHER" id="PTHR46889">
    <property type="entry name" value="TRANSPOSASE INSF FOR INSERTION SEQUENCE IS3B-RELATED"/>
    <property type="match status" value="1"/>
</dbReference>
<sequence>MGRGCQYTADAYQAVLAAHGITPSMSRAGNCYDNALAESFFATLKRELIDTRPWPTRRMACQAIFEWLEVFYNRQRCHSALSYVSPVTFEQSRWEERQAA</sequence>
<dbReference type="AlphaFoldDB" id="I4ELE8"/>